<dbReference type="SUPFAM" id="SSF55909">
    <property type="entry name" value="Pentein"/>
    <property type="match status" value="1"/>
</dbReference>
<dbReference type="EMBL" id="JAAIYP010000037">
    <property type="protein sequence ID" value="NFV80553.1"/>
    <property type="molecule type" value="Genomic_DNA"/>
</dbReference>
<dbReference type="InterPro" id="IPR007466">
    <property type="entry name" value="Peptidyl-Arg-deiminase_porph"/>
</dbReference>
<gene>
    <name evidence="2" type="ORF">G4223_10575</name>
</gene>
<evidence type="ECO:0000256" key="1">
    <source>
        <dbReference type="ARBA" id="ARBA00022801"/>
    </source>
</evidence>
<dbReference type="AlphaFoldDB" id="A0A7C9UZH8"/>
<keyword evidence="1" id="KW-0378">Hydrolase</keyword>
<dbReference type="RefSeq" id="WP_163678996.1">
    <property type="nucleotide sequence ID" value="NZ_JAAIYP010000037.1"/>
</dbReference>
<reference evidence="2 3" key="1">
    <citation type="submission" date="2020-02" db="EMBL/GenBank/DDBJ databases">
        <authorList>
            <person name="Dziuba M."/>
            <person name="Kuznetsov B."/>
            <person name="Mardanov A."/>
            <person name="Ravin N."/>
            <person name="Grouzdev D."/>
        </authorList>
    </citation>
    <scope>NUCLEOTIDE SEQUENCE [LARGE SCALE GENOMIC DNA]</scope>
    <source>
        <strain evidence="2 3">SpK</strain>
    </source>
</reference>
<evidence type="ECO:0008006" key="4">
    <source>
        <dbReference type="Google" id="ProtNLM"/>
    </source>
</evidence>
<evidence type="ECO:0000313" key="3">
    <source>
        <dbReference type="Proteomes" id="UP000480684"/>
    </source>
</evidence>
<proteinExistence type="predicted"/>
<evidence type="ECO:0000313" key="2">
    <source>
        <dbReference type="EMBL" id="NFV80553.1"/>
    </source>
</evidence>
<name>A0A7C9UZH8_9PROT</name>
<protein>
    <recommendedName>
        <fullName evidence="4">Agmatine deiminase family protein</fullName>
    </recommendedName>
</protein>
<dbReference type="GO" id="GO:0004668">
    <property type="term" value="F:protein-arginine deiminase activity"/>
    <property type="evidence" value="ECO:0007669"/>
    <property type="project" value="InterPro"/>
</dbReference>
<dbReference type="GO" id="GO:0009446">
    <property type="term" value="P:putrescine biosynthetic process"/>
    <property type="evidence" value="ECO:0007669"/>
    <property type="project" value="InterPro"/>
</dbReference>
<sequence length="283" mass="30091">MAQPVPRDLGWRLAPAWSRPARFWMGWPDFRDDQMAREDCLGLAELLADYAPVSLICSSRDAAGLALRTSSNVAALASSHGGWLMRAEAPLWLVDGDGRLVAGVAFSAVGRELVERAGVPVLEPPVGLPPGIEGDGEGTVLASVPPERRTLAETVLRDWLGVERVLWLEGGDAAGSTRFLAPALVLLPPHPDLHRLLEAARDARGRRLQLVEMPASKREGRCYADCLVAGDTVVVPDYEDGRCGEALARVSAATWGRRISAFPAAWLAPAGAGLGGVVATQPS</sequence>
<accession>A0A7C9UZH8</accession>
<organism evidence="2 3">
    <name type="scientific">Magnetospirillum aberrantis SpK</name>
    <dbReference type="NCBI Taxonomy" id="908842"/>
    <lineage>
        <taxon>Bacteria</taxon>
        <taxon>Pseudomonadati</taxon>
        <taxon>Pseudomonadota</taxon>
        <taxon>Alphaproteobacteria</taxon>
        <taxon>Rhodospirillales</taxon>
        <taxon>Rhodospirillaceae</taxon>
        <taxon>Magnetospirillum</taxon>
    </lineage>
</organism>
<dbReference type="Proteomes" id="UP000480684">
    <property type="component" value="Unassembled WGS sequence"/>
</dbReference>
<keyword evidence="3" id="KW-1185">Reference proteome</keyword>
<dbReference type="Gene3D" id="3.75.10.10">
    <property type="entry name" value="L-arginine/glycine Amidinotransferase, Chain A"/>
    <property type="match status" value="1"/>
</dbReference>
<comment type="caution">
    <text evidence="2">The sequence shown here is derived from an EMBL/GenBank/DDBJ whole genome shotgun (WGS) entry which is preliminary data.</text>
</comment>
<dbReference type="Pfam" id="PF04371">
    <property type="entry name" value="PAD_porph"/>
    <property type="match status" value="1"/>
</dbReference>